<comment type="function">
    <text evidence="6">Specifically methylates the N7 position of a guanine in 16S rRNA.</text>
</comment>
<comment type="caution">
    <text evidence="6">Lacks conserved residue(s) required for the propagation of feature annotation.</text>
</comment>
<dbReference type="InterPro" id="IPR029063">
    <property type="entry name" value="SAM-dependent_MTases_sf"/>
</dbReference>
<comment type="subcellular location">
    <subcellularLocation>
        <location evidence="6">Cytoplasm</location>
    </subcellularLocation>
</comment>
<evidence type="ECO:0000313" key="8">
    <source>
        <dbReference type="Proteomes" id="UP000000628"/>
    </source>
</evidence>
<dbReference type="HOGENOM" id="CLU_065341_5_0_11"/>
<dbReference type="eggNOG" id="COG0357">
    <property type="taxonomic scope" value="Bacteria"/>
</dbReference>
<dbReference type="GO" id="GO:0005829">
    <property type="term" value="C:cytosol"/>
    <property type="evidence" value="ECO:0007669"/>
    <property type="project" value="TreeGrafter"/>
</dbReference>
<dbReference type="RefSeq" id="WP_015772796.1">
    <property type="nucleotide sequence ID" value="NC_013174.1"/>
</dbReference>
<evidence type="ECO:0000256" key="6">
    <source>
        <dbReference type="HAMAP-Rule" id="MF_00074"/>
    </source>
</evidence>
<keyword evidence="8" id="KW-1185">Reference proteome</keyword>
<dbReference type="Pfam" id="PF02527">
    <property type="entry name" value="GidB"/>
    <property type="match status" value="1"/>
</dbReference>
<evidence type="ECO:0000256" key="1">
    <source>
        <dbReference type="ARBA" id="ARBA00022490"/>
    </source>
</evidence>
<evidence type="ECO:0000256" key="3">
    <source>
        <dbReference type="ARBA" id="ARBA00022603"/>
    </source>
</evidence>
<evidence type="ECO:0000256" key="5">
    <source>
        <dbReference type="ARBA" id="ARBA00022691"/>
    </source>
</evidence>
<dbReference type="STRING" id="471856.Jden_2553"/>
<accession>C7R3P0</accession>
<evidence type="ECO:0000313" key="7">
    <source>
        <dbReference type="EMBL" id="ACV10185.1"/>
    </source>
</evidence>
<dbReference type="OrthoDB" id="9808773at2"/>
<dbReference type="EC" id="2.1.1.-" evidence="6"/>
<protein>
    <recommendedName>
        <fullName evidence="6">Ribosomal RNA small subunit methyltransferase G</fullName>
        <ecNumber evidence="6">2.1.1.-</ecNumber>
    </recommendedName>
    <alternativeName>
        <fullName evidence="6">16S rRNA 7-methylguanosine methyltransferase</fullName>
        <shortName evidence="6">16S rRNA m7G methyltransferase</shortName>
    </alternativeName>
</protein>
<dbReference type="PANTHER" id="PTHR31760">
    <property type="entry name" value="S-ADENOSYL-L-METHIONINE-DEPENDENT METHYLTRANSFERASES SUPERFAMILY PROTEIN"/>
    <property type="match status" value="1"/>
</dbReference>
<keyword evidence="5 6" id="KW-0949">S-adenosyl-L-methionine</keyword>
<dbReference type="NCBIfam" id="TIGR00138">
    <property type="entry name" value="rsmG_gidB"/>
    <property type="match status" value="1"/>
</dbReference>
<keyword evidence="2 6" id="KW-0698">rRNA processing</keyword>
<dbReference type="CDD" id="cd02440">
    <property type="entry name" value="AdoMet_MTases"/>
    <property type="match status" value="1"/>
</dbReference>
<organism evidence="7 8">
    <name type="scientific">Jonesia denitrificans (strain ATCC 14870 / DSM 20603 / BCRC 15368 / CIP 55.134 / JCM 11481 / NBRC 15587 / NCTC 10816 / Prevot 55134)</name>
    <name type="common">Listeria denitrificans</name>
    <dbReference type="NCBI Taxonomy" id="471856"/>
    <lineage>
        <taxon>Bacteria</taxon>
        <taxon>Bacillati</taxon>
        <taxon>Actinomycetota</taxon>
        <taxon>Actinomycetes</taxon>
        <taxon>Micrococcales</taxon>
        <taxon>Jonesiaceae</taxon>
        <taxon>Jonesia</taxon>
    </lineage>
</organism>
<keyword evidence="3 6" id="KW-0489">Methyltransferase</keyword>
<feature type="binding site" evidence="6">
    <location>
        <position position="137"/>
    </location>
    <ligand>
        <name>S-adenosyl-L-methionine</name>
        <dbReference type="ChEBI" id="CHEBI:59789"/>
    </ligand>
</feature>
<keyword evidence="1 6" id="KW-0963">Cytoplasm</keyword>
<feature type="binding site" evidence="6">
    <location>
        <position position="76"/>
    </location>
    <ligand>
        <name>S-adenosyl-L-methionine</name>
        <dbReference type="ChEBI" id="CHEBI:59789"/>
    </ligand>
</feature>
<sequence>MDTHLQRDDVERYFGASFERIEKFATNLAHEGEKRGLIGPRELDRLWDRHILNSAAVVPFIPEGSSVADLGSGAGLPGLVIACMRPEAHVRLVEPMERRCVWLEEMVETLDLDNVEVLRGRAEEFHGAFTVDVVTARAVAALDKLSRWALPLLEPQGMLVLLKGRNVAAEVDPARKVFRKYSMGEPVISSAPTLEQVEPTTVVTVARQGV</sequence>
<dbReference type="HAMAP" id="MF_00074">
    <property type="entry name" value="16SrRNA_methyltr_G"/>
    <property type="match status" value="1"/>
</dbReference>
<dbReference type="KEGG" id="jde:Jden_2553"/>
<dbReference type="InterPro" id="IPR003682">
    <property type="entry name" value="rRNA_ssu_MeTfrase_G"/>
</dbReference>
<dbReference type="Proteomes" id="UP000000628">
    <property type="component" value="Chromosome"/>
</dbReference>
<dbReference type="EMBL" id="CP001706">
    <property type="protein sequence ID" value="ACV10185.1"/>
    <property type="molecule type" value="Genomic_DNA"/>
</dbReference>
<dbReference type="AlphaFoldDB" id="C7R3P0"/>
<reference evidence="7 8" key="1">
    <citation type="journal article" date="2009" name="Stand. Genomic Sci.">
        <title>Complete genome sequence of Jonesia denitrificans type strain (Prevot 55134).</title>
        <authorList>
            <person name="Pukall R."/>
            <person name="Gehrich-Schroter G."/>
            <person name="Lapidus A."/>
            <person name="Nolan M."/>
            <person name="Glavina Del Rio T."/>
            <person name="Lucas S."/>
            <person name="Chen F."/>
            <person name="Tice H."/>
            <person name="Pitluck S."/>
            <person name="Cheng J.F."/>
            <person name="Copeland A."/>
            <person name="Saunders E."/>
            <person name="Brettin T."/>
            <person name="Detter J.C."/>
            <person name="Bruce D."/>
            <person name="Goodwin L."/>
            <person name="Pati A."/>
            <person name="Ivanova N."/>
            <person name="Mavromatis K."/>
            <person name="Ovchinnikova G."/>
            <person name="Chen A."/>
            <person name="Palaniappan K."/>
            <person name="Land M."/>
            <person name="Hauser L."/>
            <person name="Chang Y.J."/>
            <person name="Jeffries C.D."/>
            <person name="Chain P."/>
            <person name="Goker M."/>
            <person name="Bristow J."/>
            <person name="Eisen J.A."/>
            <person name="Markowitz V."/>
            <person name="Hugenholtz P."/>
            <person name="Kyrpides N.C."/>
            <person name="Klenk H.P."/>
            <person name="Han C."/>
        </authorList>
    </citation>
    <scope>NUCLEOTIDE SEQUENCE [LARGE SCALE GENOMIC DNA]</scope>
    <source>
        <strain evidence="8">ATCC 14870 / DSM 20603 / BCRC 15368 / CIP 55.134 / JCM 11481 / NBRC 15587 / NCTC 10816 / Prevot 55134</strain>
    </source>
</reference>
<dbReference type="PANTHER" id="PTHR31760:SF0">
    <property type="entry name" value="S-ADENOSYL-L-METHIONINE-DEPENDENT METHYLTRANSFERASES SUPERFAMILY PROTEIN"/>
    <property type="match status" value="1"/>
</dbReference>
<gene>
    <name evidence="6" type="primary">rsmG</name>
    <name evidence="7" type="ordered locus">Jden_2553</name>
</gene>
<keyword evidence="4 6" id="KW-0808">Transferase</keyword>
<feature type="binding site" evidence="6">
    <location>
        <begin position="122"/>
        <end position="123"/>
    </location>
    <ligand>
        <name>S-adenosyl-L-methionine</name>
        <dbReference type="ChEBI" id="CHEBI:59789"/>
    </ligand>
</feature>
<dbReference type="PIRSF" id="PIRSF003078">
    <property type="entry name" value="GidB"/>
    <property type="match status" value="1"/>
</dbReference>
<dbReference type="GO" id="GO:0070043">
    <property type="term" value="F:rRNA (guanine-N7-)-methyltransferase activity"/>
    <property type="evidence" value="ECO:0007669"/>
    <property type="project" value="UniProtKB-UniRule"/>
</dbReference>
<feature type="binding site" evidence="6">
    <location>
        <position position="71"/>
    </location>
    <ligand>
        <name>S-adenosyl-L-methionine</name>
        <dbReference type="ChEBI" id="CHEBI:59789"/>
    </ligand>
</feature>
<comment type="similarity">
    <text evidence="6">Belongs to the methyltransferase superfamily. RNA methyltransferase RsmG family.</text>
</comment>
<name>C7R3P0_JONDD</name>
<dbReference type="Gene3D" id="3.40.50.150">
    <property type="entry name" value="Vaccinia Virus protein VP39"/>
    <property type="match status" value="1"/>
</dbReference>
<dbReference type="SUPFAM" id="SSF53335">
    <property type="entry name" value="S-adenosyl-L-methionine-dependent methyltransferases"/>
    <property type="match status" value="1"/>
</dbReference>
<proteinExistence type="inferred from homology"/>
<evidence type="ECO:0000256" key="4">
    <source>
        <dbReference type="ARBA" id="ARBA00022679"/>
    </source>
</evidence>
<evidence type="ECO:0000256" key="2">
    <source>
        <dbReference type="ARBA" id="ARBA00022552"/>
    </source>
</evidence>